<evidence type="ECO:0000313" key="2">
    <source>
        <dbReference type="Proteomes" id="UP000006428"/>
    </source>
</evidence>
<name>A0ABN0DVV5_AERSS</name>
<reference evidence="1 2" key="1">
    <citation type="journal article" date="2012" name="Front. Microbiol.">
        <title>Draft Genome Sequence of the Virulent Strain 01-B526 of the Fish Pathogen Aeromonas salmonicida.</title>
        <authorList>
            <person name="Charette S.J."/>
            <person name="Brochu F."/>
            <person name="Boyle B."/>
            <person name="Filion G."/>
            <person name="Tanaka K.H."/>
            <person name="Derome N."/>
        </authorList>
    </citation>
    <scope>NUCLEOTIDE SEQUENCE [LARGE SCALE GENOMIC DNA]</scope>
    <source>
        <strain evidence="1 2">01-B526</strain>
    </source>
</reference>
<dbReference type="EMBL" id="AGVO01000069">
    <property type="protein sequence ID" value="EHI51036.1"/>
    <property type="molecule type" value="Genomic_DNA"/>
</dbReference>
<organism evidence="1 2">
    <name type="scientific">Aeromonas salmonicida subsp. salmonicida 01-B526</name>
    <dbReference type="NCBI Taxonomy" id="1076135"/>
    <lineage>
        <taxon>Bacteria</taxon>
        <taxon>Pseudomonadati</taxon>
        <taxon>Pseudomonadota</taxon>
        <taxon>Gammaproteobacteria</taxon>
        <taxon>Aeromonadales</taxon>
        <taxon>Aeromonadaceae</taxon>
        <taxon>Aeromonas</taxon>
    </lineage>
</organism>
<accession>A0ABN0DVV5</accession>
<gene>
    <name evidence="1" type="ORF">IYQ_18536</name>
</gene>
<proteinExistence type="predicted"/>
<protein>
    <submittedName>
        <fullName evidence="1">Uncharacterized protein</fullName>
    </submittedName>
</protein>
<comment type="caution">
    <text evidence="1">The sequence shown here is derived from an EMBL/GenBank/DDBJ whole genome shotgun (WGS) entry which is preliminary data.</text>
</comment>
<sequence length="50" mass="6041">MQDFLLIVRKCISKNVNYYTLQIWLLQQQQDCLSIFHVSVKILLFVMLPR</sequence>
<keyword evidence="2" id="KW-1185">Reference proteome</keyword>
<evidence type="ECO:0000313" key="1">
    <source>
        <dbReference type="EMBL" id="EHI51036.1"/>
    </source>
</evidence>
<dbReference type="Proteomes" id="UP000006428">
    <property type="component" value="Unassembled WGS sequence"/>
</dbReference>